<keyword evidence="3" id="KW-1185">Reference proteome</keyword>
<reference evidence="2 3" key="1">
    <citation type="submission" date="2019-07" db="EMBL/GenBank/DDBJ databases">
        <title>Whole genome shotgun sequence of Aneurinibacillus danicus NBRC 102444.</title>
        <authorList>
            <person name="Hosoyama A."/>
            <person name="Uohara A."/>
            <person name="Ohji S."/>
            <person name="Ichikawa N."/>
        </authorList>
    </citation>
    <scope>NUCLEOTIDE SEQUENCE [LARGE SCALE GENOMIC DNA]</scope>
    <source>
        <strain evidence="2 3">NBRC 102444</strain>
    </source>
</reference>
<proteinExistence type="predicted"/>
<evidence type="ECO:0000256" key="1">
    <source>
        <dbReference type="SAM" id="Phobius"/>
    </source>
</evidence>
<evidence type="ECO:0000313" key="2">
    <source>
        <dbReference type="EMBL" id="GEN32938.1"/>
    </source>
</evidence>
<protein>
    <recommendedName>
        <fullName evidence="4">Major facilitator superfamily (MFS) profile domain-containing protein</fullName>
    </recommendedName>
</protein>
<dbReference type="Proteomes" id="UP000321157">
    <property type="component" value="Unassembled WGS sequence"/>
</dbReference>
<keyword evidence="1" id="KW-1133">Transmembrane helix</keyword>
<dbReference type="OrthoDB" id="9774361at2"/>
<gene>
    <name evidence="2" type="ORF">ADA01nite_03980</name>
</gene>
<evidence type="ECO:0008006" key="4">
    <source>
        <dbReference type="Google" id="ProtNLM"/>
    </source>
</evidence>
<comment type="caution">
    <text evidence="2">The sequence shown here is derived from an EMBL/GenBank/DDBJ whole genome shotgun (WGS) entry which is preliminary data.</text>
</comment>
<dbReference type="EMBL" id="BJXX01000016">
    <property type="protein sequence ID" value="GEN32938.1"/>
    <property type="molecule type" value="Genomic_DNA"/>
</dbReference>
<sequence>MGASLGISALSALISMYIGFQLLGVLGMILGPALIIIFEALRKAGFLKLKIDF</sequence>
<accession>A0A511V4S0</accession>
<keyword evidence="1" id="KW-0812">Transmembrane</keyword>
<feature type="transmembrane region" description="Helical" evidence="1">
    <location>
        <begin position="20"/>
        <end position="41"/>
    </location>
</feature>
<evidence type="ECO:0000313" key="3">
    <source>
        <dbReference type="Proteomes" id="UP000321157"/>
    </source>
</evidence>
<organism evidence="2 3">
    <name type="scientific">Aneurinibacillus danicus</name>
    <dbReference type="NCBI Taxonomy" id="267746"/>
    <lineage>
        <taxon>Bacteria</taxon>
        <taxon>Bacillati</taxon>
        <taxon>Bacillota</taxon>
        <taxon>Bacilli</taxon>
        <taxon>Bacillales</taxon>
        <taxon>Paenibacillaceae</taxon>
        <taxon>Aneurinibacillus group</taxon>
        <taxon>Aneurinibacillus</taxon>
    </lineage>
</organism>
<keyword evidence="1" id="KW-0472">Membrane</keyword>
<dbReference type="AlphaFoldDB" id="A0A511V4S0"/>
<name>A0A511V4S0_9BACL</name>